<sequence length="267" mass="30068">MYYQGIQGPLLQTCPPIQCDQSDSINEVVQILAWKSIQILGVKRSEDSLQPTPKGLFLHAQTAPLYEPRLAKSVNHFFLCMNKFGQLIWHSAISCPCLLPYASPFSSLVEGHGLPSPCRYRPFPGSGLASIKYDMHLTNSVGAPLLILAKIQPYAMGGSFSFMFLIITERCKGFLELLSVHVFYLFKYKEKEKGSSVLYPILLLFMAATHRPRPIFYYMIRVALYYVAVLSGDNDDGRYLNDNDGRCLDNGDSDKERCEAIALMMND</sequence>
<dbReference type="Proteomes" id="UP001367508">
    <property type="component" value="Unassembled WGS sequence"/>
</dbReference>
<dbReference type="EMBL" id="JAYMYQ010000001">
    <property type="protein sequence ID" value="KAK7360348.1"/>
    <property type="molecule type" value="Genomic_DNA"/>
</dbReference>
<dbReference type="AlphaFoldDB" id="A0AAN9RB66"/>
<comment type="caution">
    <text evidence="1">The sequence shown here is derived from an EMBL/GenBank/DDBJ whole genome shotgun (WGS) entry which is preliminary data.</text>
</comment>
<gene>
    <name evidence="1" type="ORF">VNO77_02335</name>
</gene>
<keyword evidence="2" id="KW-1185">Reference proteome</keyword>
<organism evidence="1 2">
    <name type="scientific">Canavalia gladiata</name>
    <name type="common">Sword bean</name>
    <name type="synonym">Dolichos gladiatus</name>
    <dbReference type="NCBI Taxonomy" id="3824"/>
    <lineage>
        <taxon>Eukaryota</taxon>
        <taxon>Viridiplantae</taxon>
        <taxon>Streptophyta</taxon>
        <taxon>Embryophyta</taxon>
        <taxon>Tracheophyta</taxon>
        <taxon>Spermatophyta</taxon>
        <taxon>Magnoliopsida</taxon>
        <taxon>eudicotyledons</taxon>
        <taxon>Gunneridae</taxon>
        <taxon>Pentapetalae</taxon>
        <taxon>rosids</taxon>
        <taxon>fabids</taxon>
        <taxon>Fabales</taxon>
        <taxon>Fabaceae</taxon>
        <taxon>Papilionoideae</taxon>
        <taxon>50 kb inversion clade</taxon>
        <taxon>NPAAA clade</taxon>
        <taxon>indigoferoid/millettioid clade</taxon>
        <taxon>Phaseoleae</taxon>
        <taxon>Canavalia</taxon>
    </lineage>
</organism>
<evidence type="ECO:0000313" key="2">
    <source>
        <dbReference type="Proteomes" id="UP001367508"/>
    </source>
</evidence>
<reference evidence="1 2" key="1">
    <citation type="submission" date="2024-01" db="EMBL/GenBank/DDBJ databases">
        <title>The genomes of 5 underutilized Papilionoideae crops provide insights into root nodulation and disease resistanc.</title>
        <authorList>
            <person name="Jiang F."/>
        </authorList>
    </citation>
    <scope>NUCLEOTIDE SEQUENCE [LARGE SCALE GENOMIC DNA]</scope>
    <source>
        <strain evidence="1">LVBAO_FW01</strain>
        <tissue evidence="1">Leaves</tissue>
    </source>
</reference>
<proteinExistence type="predicted"/>
<evidence type="ECO:0000313" key="1">
    <source>
        <dbReference type="EMBL" id="KAK7360348.1"/>
    </source>
</evidence>
<protein>
    <submittedName>
        <fullName evidence="1">Uncharacterized protein</fullName>
    </submittedName>
</protein>
<accession>A0AAN9RB66</accession>
<name>A0AAN9RB66_CANGL</name>